<evidence type="ECO:0000256" key="1">
    <source>
        <dbReference type="SAM" id="MobiDB-lite"/>
    </source>
</evidence>
<feature type="compositionally biased region" description="Low complexity" evidence="1">
    <location>
        <begin position="110"/>
        <end position="121"/>
    </location>
</feature>
<gene>
    <name evidence="2" type="ORF">GGX14DRAFT_404290</name>
</gene>
<feature type="compositionally biased region" description="Basic and acidic residues" evidence="1">
    <location>
        <begin position="80"/>
        <end position="89"/>
    </location>
</feature>
<evidence type="ECO:0000313" key="3">
    <source>
        <dbReference type="Proteomes" id="UP001219525"/>
    </source>
</evidence>
<dbReference type="EMBL" id="JARJCW010000094">
    <property type="protein sequence ID" value="KAJ7194931.1"/>
    <property type="molecule type" value="Genomic_DNA"/>
</dbReference>
<dbReference type="AlphaFoldDB" id="A0AAD6Y1N8"/>
<organism evidence="2 3">
    <name type="scientific">Mycena pura</name>
    <dbReference type="NCBI Taxonomy" id="153505"/>
    <lineage>
        <taxon>Eukaryota</taxon>
        <taxon>Fungi</taxon>
        <taxon>Dikarya</taxon>
        <taxon>Basidiomycota</taxon>
        <taxon>Agaricomycotina</taxon>
        <taxon>Agaricomycetes</taxon>
        <taxon>Agaricomycetidae</taxon>
        <taxon>Agaricales</taxon>
        <taxon>Marasmiineae</taxon>
        <taxon>Mycenaceae</taxon>
        <taxon>Mycena</taxon>
    </lineage>
</organism>
<feature type="region of interest" description="Disordered" evidence="1">
    <location>
        <begin position="11"/>
        <end position="30"/>
    </location>
</feature>
<dbReference type="Proteomes" id="UP001219525">
    <property type="component" value="Unassembled WGS sequence"/>
</dbReference>
<comment type="caution">
    <text evidence="2">The sequence shown here is derived from an EMBL/GenBank/DDBJ whole genome shotgun (WGS) entry which is preliminary data.</text>
</comment>
<name>A0AAD6Y1N8_9AGAR</name>
<protein>
    <recommendedName>
        <fullName evidence="4">EF-hand domain-containing protein</fullName>
    </recommendedName>
</protein>
<evidence type="ECO:0000313" key="2">
    <source>
        <dbReference type="EMBL" id="KAJ7194931.1"/>
    </source>
</evidence>
<sequence>MYKLEKAVSQFAAASGWKSSANRPEEIGEKTDLFVSRDDWRSLCAVLFEHHAEEYDESDGGVTTDQPHAPSHDEDDGDDEYVKPDHLDSDSDQYIEDPSPSRRGTRRARSSSSSSVASFSAPKKLTARQRQTCLETYALFFPDASVTELPDQRIMIADIQRSSKLIGDKLKSEEIIEMLEEFSTSPDNSMSFADFGAMMVAAKLA</sequence>
<dbReference type="Gene3D" id="1.10.238.10">
    <property type="entry name" value="EF-hand"/>
    <property type="match status" value="1"/>
</dbReference>
<keyword evidence="3" id="KW-1185">Reference proteome</keyword>
<reference evidence="2" key="1">
    <citation type="submission" date="2023-03" db="EMBL/GenBank/DDBJ databases">
        <title>Massive genome expansion in bonnet fungi (Mycena s.s.) driven by repeated elements and novel gene families across ecological guilds.</title>
        <authorList>
            <consortium name="Lawrence Berkeley National Laboratory"/>
            <person name="Harder C.B."/>
            <person name="Miyauchi S."/>
            <person name="Viragh M."/>
            <person name="Kuo A."/>
            <person name="Thoen E."/>
            <person name="Andreopoulos B."/>
            <person name="Lu D."/>
            <person name="Skrede I."/>
            <person name="Drula E."/>
            <person name="Henrissat B."/>
            <person name="Morin E."/>
            <person name="Kohler A."/>
            <person name="Barry K."/>
            <person name="LaButti K."/>
            <person name="Morin E."/>
            <person name="Salamov A."/>
            <person name="Lipzen A."/>
            <person name="Mereny Z."/>
            <person name="Hegedus B."/>
            <person name="Baldrian P."/>
            <person name="Stursova M."/>
            <person name="Weitz H."/>
            <person name="Taylor A."/>
            <person name="Grigoriev I.V."/>
            <person name="Nagy L.G."/>
            <person name="Martin F."/>
            <person name="Kauserud H."/>
        </authorList>
    </citation>
    <scope>NUCLEOTIDE SEQUENCE</scope>
    <source>
        <strain evidence="2">9144</strain>
    </source>
</reference>
<evidence type="ECO:0008006" key="4">
    <source>
        <dbReference type="Google" id="ProtNLM"/>
    </source>
</evidence>
<feature type="region of interest" description="Disordered" evidence="1">
    <location>
        <begin position="54"/>
        <end position="121"/>
    </location>
</feature>
<proteinExistence type="predicted"/>
<accession>A0AAD6Y1N8</accession>